<dbReference type="GO" id="GO:0006813">
    <property type="term" value="P:potassium ion transport"/>
    <property type="evidence" value="ECO:0007669"/>
    <property type="project" value="InterPro"/>
</dbReference>
<feature type="transmembrane region" description="Helical" evidence="9">
    <location>
        <begin position="167"/>
        <end position="186"/>
    </location>
</feature>
<dbReference type="InterPro" id="IPR006037">
    <property type="entry name" value="RCK_C"/>
</dbReference>
<feature type="transmembrane region" description="Helical" evidence="9">
    <location>
        <begin position="102"/>
        <end position="129"/>
    </location>
</feature>
<keyword evidence="3" id="KW-0813">Transport</keyword>
<evidence type="ECO:0000256" key="7">
    <source>
        <dbReference type="ARBA" id="ARBA00023065"/>
    </source>
</evidence>
<keyword evidence="8 9" id="KW-0472">Membrane</keyword>
<proteinExistence type="inferred from homology"/>
<keyword evidence="6 9" id="KW-1133">Transmembrane helix</keyword>
<feature type="domain" description="RCK C-terminal" evidence="10">
    <location>
        <begin position="541"/>
        <end position="622"/>
    </location>
</feature>
<dbReference type="Gene3D" id="3.40.50.720">
    <property type="entry name" value="NAD(P)-binding Rossmann-like Domain"/>
    <property type="match status" value="1"/>
</dbReference>
<evidence type="ECO:0000259" key="10">
    <source>
        <dbReference type="PROSITE" id="PS51202"/>
    </source>
</evidence>
<feature type="transmembrane region" description="Helical" evidence="9">
    <location>
        <begin position="136"/>
        <end position="155"/>
    </location>
</feature>
<dbReference type="STRING" id="1423740.FC36_GL000333"/>
<dbReference type="Gene3D" id="1.20.1530.20">
    <property type="match status" value="1"/>
</dbReference>
<dbReference type="SUPFAM" id="SSF116726">
    <property type="entry name" value="TrkA C-terminal domain-like"/>
    <property type="match status" value="1"/>
</dbReference>
<dbReference type="PANTHER" id="PTHR43562">
    <property type="entry name" value="NAPA-TYPE SODIUM/HYDROGEN ANTIPORTER"/>
    <property type="match status" value="1"/>
</dbReference>
<evidence type="ECO:0000256" key="2">
    <source>
        <dbReference type="ARBA" id="ARBA00005551"/>
    </source>
</evidence>
<dbReference type="PATRIC" id="fig|1423740.3.peg.358"/>
<dbReference type="InterPro" id="IPR006153">
    <property type="entry name" value="Cation/H_exchanger_TM"/>
</dbReference>
<accession>A0A0R1TQ17</accession>
<dbReference type="EMBL" id="AZFH01000011">
    <property type="protein sequence ID" value="KRL83289.1"/>
    <property type="molecule type" value="Genomic_DNA"/>
</dbReference>
<dbReference type="AlphaFoldDB" id="A0A0R1TQ17"/>
<keyword evidence="7" id="KW-0406">Ion transport</keyword>
<feature type="transmembrane region" description="Helical" evidence="9">
    <location>
        <begin position="236"/>
        <end position="269"/>
    </location>
</feature>
<evidence type="ECO:0000256" key="4">
    <source>
        <dbReference type="ARBA" id="ARBA00022449"/>
    </source>
</evidence>
<evidence type="ECO:0000256" key="8">
    <source>
        <dbReference type="ARBA" id="ARBA00023136"/>
    </source>
</evidence>
<keyword evidence="5 9" id="KW-0812">Transmembrane</keyword>
<comment type="subcellular location">
    <subcellularLocation>
        <location evidence="1">Membrane</location>
        <topology evidence="1">Multi-pass membrane protein</topology>
    </subcellularLocation>
</comment>
<feature type="transmembrane region" description="Helical" evidence="9">
    <location>
        <begin position="198"/>
        <end position="216"/>
    </location>
</feature>
<organism evidence="11 12">
    <name type="scientific">Ligilactobacillus equi DSM 15833 = JCM 10991</name>
    <dbReference type="NCBI Taxonomy" id="1423740"/>
    <lineage>
        <taxon>Bacteria</taxon>
        <taxon>Bacillati</taxon>
        <taxon>Bacillota</taxon>
        <taxon>Bacilli</taxon>
        <taxon>Lactobacillales</taxon>
        <taxon>Lactobacillaceae</taxon>
        <taxon>Ligilactobacillus</taxon>
    </lineage>
</organism>
<feature type="transmembrane region" description="Helical" evidence="9">
    <location>
        <begin position="342"/>
        <end position="362"/>
    </location>
</feature>
<comment type="caution">
    <text evidence="11">The sequence shown here is derived from an EMBL/GenBank/DDBJ whole genome shotgun (WGS) entry which is preliminary data.</text>
</comment>
<keyword evidence="4" id="KW-0050">Antiport</keyword>
<feature type="transmembrane region" description="Helical" evidence="9">
    <location>
        <begin position="374"/>
        <end position="395"/>
    </location>
</feature>
<sequence>MIMVSLSFVIVALAAFAVPMILTRFKISAIPASVGEVVIGILLGQSALNIVHTSDLLSNFSTFGLLVVMFLSGMEIDFSLFAKNSTNLSPLEAKQKANEEKVITPLFVALITYGLVILGAFLVSLSFYYLRLFDNIALATIMFMTISLAIVVSVLKENEVLNRPFGQTVLLVAILGQVVPMIALTVYSSLIAGKGGSLWLIAILVITAAFMFRNFRTFFDFFERINKATTQVDVRLAFFILLALVWVAEHVGAQNILGAFIAGIVFKLLQPAEDTERRLDAIGYGFFVPFFFIMTGVGLNLPGLLASKKTVILIPLILLAFVLAKLPAFLGLKLRFSSGNSLAASFLSSTTLALILAALTIAKGLEVVTEQQAGAFTVAAILTYLVGPVLFGRIFRVSKENPKKTQVHFIGVNLLTVSTAQQLDDSLYEVNLYTDVQKSFKTFNSEANVHAIDSVDADYLIKNDVLDTDILVLGYSANPEVNYNLALRAKEYGIKRVIMRFDNVNPEIDQDHESHLQEAGVEFFTTFDLGVSSMRAMVESPSMLEMLTSSDARLYEVTIQNANFDGLEIRNLPLVDKITISRIFRNHKAIAPHGNTRIMLGDHMVFSGNKEFAQAIRNSLGKENE</sequence>
<dbReference type="GO" id="GO:0015297">
    <property type="term" value="F:antiporter activity"/>
    <property type="evidence" value="ECO:0007669"/>
    <property type="project" value="UniProtKB-KW"/>
</dbReference>
<evidence type="ECO:0000256" key="3">
    <source>
        <dbReference type="ARBA" id="ARBA00022448"/>
    </source>
</evidence>
<gene>
    <name evidence="11" type="ORF">FC36_GL000333</name>
</gene>
<dbReference type="Pfam" id="PF02080">
    <property type="entry name" value="TrkA_C"/>
    <property type="match status" value="1"/>
</dbReference>
<dbReference type="InterPro" id="IPR036721">
    <property type="entry name" value="RCK_C_sf"/>
</dbReference>
<evidence type="ECO:0000256" key="1">
    <source>
        <dbReference type="ARBA" id="ARBA00004141"/>
    </source>
</evidence>
<evidence type="ECO:0000256" key="6">
    <source>
        <dbReference type="ARBA" id="ARBA00022989"/>
    </source>
</evidence>
<feature type="transmembrane region" description="Helical" evidence="9">
    <location>
        <begin position="63"/>
        <end position="82"/>
    </location>
</feature>
<feature type="transmembrane region" description="Helical" evidence="9">
    <location>
        <begin position="281"/>
        <end position="299"/>
    </location>
</feature>
<dbReference type="GO" id="GO:1902600">
    <property type="term" value="P:proton transmembrane transport"/>
    <property type="evidence" value="ECO:0007669"/>
    <property type="project" value="InterPro"/>
</dbReference>
<dbReference type="GO" id="GO:0008324">
    <property type="term" value="F:monoatomic cation transmembrane transporter activity"/>
    <property type="evidence" value="ECO:0007669"/>
    <property type="project" value="InterPro"/>
</dbReference>
<evidence type="ECO:0000313" key="11">
    <source>
        <dbReference type="EMBL" id="KRL83289.1"/>
    </source>
</evidence>
<dbReference type="InterPro" id="IPR038770">
    <property type="entry name" value="Na+/solute_symporter_sf"/>
</dbReference>
<evidence type="ECO:0000256" key="9">
    <source>
        <dbReference type="SAM" id="Phobius"/>
    </source>
</evidence>
<dbReference type="PANTHER" id="PTHR43562:SF1">
    <property type="entry name" value="NA(+)_H(+) ANTIPORTER YJBQ-RELATED"/>
    <property type="match status" value="1"/>
</dbReference>
<evidence type="ECO:0000313" key="12">
    <source>
        <dbReference type="Proteomes" id="UP000051048"/>
    </source>
</evidence>
<name>A0A0R1TQ17_9LACO</name>
<dbReference type="Proteomes" id="UP000051048">
    <property type="component" value="Unassembled WGS sequence"/>
</dbReference>
<comment type="similarity">
    <text evidence="2">Belongs to the monovalent cation:proton antiporter 2 (CPA2) transporter (TC 2.A.37) family.</text>
</comment>
<dbReference type="PROSITE" id="PS51202">
    <property type="entry name" value="RCK_C"/>
    <property type="match status" value="1"/>
</dbReference>
<reference evidence="11 12" key="1">
    <citation type="journal article" date="2015" name="Genome Announc.">
        <title>Expanding the biotechnology potential of lactobacilli through comparative genomics of 213 strains and associated genera.</title>
        <authorList>
            <person name="Sun Z."/>
            <person name="Harris H.M."/>
            <person name="McCann A."/>
            <person name="Guo C."/>
            <person name="Argimon S."/>
            <person name="Zhang W."/>
            <person name="Yang X."/>
            <person name="Jeffery I.B."/>
            <person name="Cooney J.C."/>
            <person name="Kagawa T.F."/>
            <person name="Liu W."/>
            <person name="Song Y."/>
            <person name="Salvetti E."/>
            <person name="Wrobel A."/>
            <person name="Rasinkangas P."/>
            <person name="Parkhill J."/>
            <person name="Rea M.C."/>
            <person name="O'Sullivan O."/>
            <person name="Ritari J."/>
            <person name="Douillard F.P."/>
            <person name="Paul Ross R."/>
            <person name="Yang R."/>
            <person name="Briner A.E."/>
            <person name="Felis G.E."/>
            <person name="de Vos W.M."/>
            <person name="Barrangou R."/>
            <person name="Klaenhammer T.R."/>
            <person name="Caufield P.W."/>
            <person name="Cui Y."/>
            <person name="Zhang H."/>
            <person name="O'Toole P.W."/>
        </authorList>
    </citation>
    <scope>NUCLEOTIDE SEQUENCE [LARGE SCALE GENOMIC DNA]</scope>
    <source>
        <strain evidence="11 12">DSM 15833</strain>
    </source>
</reference>
<feature type="transmembrane region" description="Helical" evidence="9">
    <location>
        <begin position="311"/>
        <end position="330"/>
    </location>
</feature>
<dbReference type="Gene3D" id="3.30.70.1450">
    <property type="entry name" value="Regulator of K+ conductance, C-terminal domain"/>
    <property type="match status" value="1"/>
</dbReference>
<dbReference type="Pfam" id="PF00999">
    <property type="entry name" value="Na_H_Exchanger"/>
    <property type="match status" value="1"/>
</dbReference>
<evidence type="ECO:0000256" key="5">
    <source>
        <dbReference type="ARBA" id="ARBA00022692"/>
    </source>
</evidence>
<dbReference type="GO" id="GO:0016020">
    <property type="term" value="C:membrane"/>
    <property type="evidence" value="ECO:0007669"/>
    <property type="project" value="UniProtKB-SubCell"/>
</dbReference>
<protein>
    <submittedName>
        <fullName evidence="11">Na+ H+ antiporter</fullName>
    </submittedName>
</protein>